<reference evidence="2 3" key="1">
    <citation type="submission" date="2020-08" db="EMBL/GenBank/DDBJ databases">
        <title>Paraeoetvoesia sp. YC-7-48 draft genome sequence.</title>
        <authorList>
            <person name="Yao L."/>
        </authorList>
    </citation>
    <scope>NUCLEOTIDE SEQUENCE [LARGE SCALE GENOMIC DNA]</scope>
    <source>
        <strain evidence="3">YC-7-48</strain>
    </source>
</reference>
<evidence type="ECO:0000313" key="2">
    <source>
        <dbReference type="EMBL" id="MBC2771057.1"/>
    </source>
</evidence>
<dbReference type="Gene3D" id="1.10.260.40">
    <property type="entry name" value="lambda repressor-like DNA-binding domains"/>
    <property type="match status" value="1"/>
</dbReference>
<dbReference type="InterPro" id="IPR001387">
    <property type="entry name" value="Cro/C1-type_HTH"/>
</dbReference>
<proteinExistence type="predicted"/>
<dbReference type="AlphaFoldDB" id="A0A842HRY6"/>
<organism evidence="2 3">
    <name type="scientific">Pusillimonas minor</name>
    <dbReference type="NCBI Taxonomy" id="2697024"/>
    <lineage>
        <taxon>Bacteria</taxon>
        <taxon>Pseudomonadati</taxon>
        <taxon>Pseudomonadota</taxon>
        <taxon>Betaproteobacteria</taxon>
        <taxon>Burkholderiales</taxon>
        <taxon>Alcaligenaceae</taxon>
        <taxon>Pusillimonas</taxon>
    </lineage>
</organism>
<gene>
    <name evidence="2" type="ORF">GTU67_14195</name>
</gene>
<dbReference type="PROSITE" id="PS50943">
    <property type="entry name" value="HTH_CROC1"/>
    <property type="match status" value="1"/>
</dbReference>
<dbReference type="SUPFAM" id="SSF47413">
    <property type="entry name" value="lambda repressor-like DNA-binding domains"/>
    <property type="match status" value="1"/>
</dbReference>
<evidence type="ECO:0000313" key="3">
    <source>
        <dbReference type="Proteomes" id="UP000545386"/>
    </source>
</evidence>
<comment type="caution">
    <text evidence="2">The sequence shown here is derived from an EMBL/GenBank/DDBJ whole genome shotgun (WGS) entry which is preliminary data.</text>
</comment>
<accession>A0A842HRY6</accession>
<protein>
    <submittedName>
        <fullName evidence="2">Helix-turn-helix transcriptional regulator</fullName>
    </submittedName>
</protein>
<sequence length="138" mass="15467">MIPKMGKKAIETLSKNLRQLVGEGKRYEKLEALAARSGVGKSTIARARNGENALRIDNLEDIARAFNLEPWQMLVENVDPTDPPALKSNHDKQVVWPFVGVISEADYQGLSSDTKEAIREFVEMKVRNANKSFRRKAG</sequence>
<dbReference type="GO" id="GO:0003677">
    <property type="term" value="F:DNA binding"/>
    <property type="evidence" value="ECO:0007669"/>
    <property type="project" value="InterPro"/>
</dbReference>
<feature type="domain" description="HTH cro/C1-type" evidence="1">
    <location>
        <begin position="30"/>
        <end position="74"/>
    </location>
</feature>
<dbReference type="InterPro" id="IPR010982">
    <property type="entry name" value="Lambda_DNA-bd_dom_sf"/>
</dbReference>
<dbReference type="Proteomes" id="UP000545386">
    <property type="component" value="Unassembled WGS sequence"/>
</dbReference>
<dbReference type="EMBL" id="JACJUU010000018">
    <property type="protein sequence ID" value="MBC2771057.1"/>
    <property type="molecule type" value="Genomic_DNA"/>
</dbReference>
<evidence type="ECO:0000259" key="1">
    <source>
        <dbReference type="PROSITE" id="PS50943"/>
    </source>
</evidence>
<dbReference type="Pfam" id="PF01381">
    <property type="entry name" value="HTH_3"/>
    <property type="match status" value="1"/>
</dbReference>
<name>A0A842HRY6_9BURK</name>
<keyword evidence="3" id="KW-1185">Reference proteome</keyword>
<dbReference type="CDD" id="cd00093">
    <property type="entry name" value="HTH_XRE"/>
    <property type="match status" value="1"/>
</dbReference>